<name>A0A058YYZ7_FONAL</name>
<proteinExistence type="predicted"/>
<evidence type="ECO:0000256" key="1">
    <source>
        <dbReference type="SAM" id="MobiDB-lite"/>
    </source>
</evidence>
<dbReference type="Proteomes" id="UP000030693">
    <property type="component" value="Unassembled WGS sequence"/>
</dbReference>
<dbReference type="AlphaFoldDB" id="A0A058YYZ7"/>
<reference evidence="2" key="1">
    <citation type="submission" date="2013-04" db="EMBL/GenBank/DDBJ databases">
        <title>The Genome Sequence of Fonticula alba ATCC 38817.</title>
        <authorList>
            <consortium name="The Broad Institute Genomics Platform"/>
            <person name="Russ C."/>
            <person name="Cuomo C."/>
            <person name="Burger G."/>
            <person name="Gray M.W."/>
            <person name="Holland P.W.H."/>
            <person name="King N."/>
            <person name="Lang F.B.F."/>
            <person name="Roger A.J."/>
            <person name="Ruiz-Trillo I."/>
            <person name="Brown M."/>
            <person name="Walker B."/>
            <person name="Young S."/>
            <person name="Zeng Q."/>
            <person name="Gargeya S."/>
            <person name="Fitzgerald M."/>
            <person name="Haas B."/>
            <person name="Abouelleil A."/>
            <person name="Allen A.W."/>
            <person name="Alvarado L."/>
            <person name="Arachchi H.M."/>
            <person name="Berlin A.M."/>
            <person name="Chapman S.B."/>
            <person name="Gainer-Dewar J."/>
            <person name="Goldberg J."/>
            <person name="Griggs A."/>
            <person name="Gujja S."/>
            <person name="Hansen M."/>
            <person name="Howarth C."/>
            <person name="Imamovic A."/>
            <person name="Ireland A."/>
            <person name="Larimer J."/>
            <person name="McCowan C."/>
            <person name="Murphy C."/>
            <person name="Pearson M."/>
            <person name="Poon T.W."/>
            <person name="Priest M."/>
            <person name="Roberts A."/>
            <person name="Saif S."/>
            <person name="Shea T."/>
            <person name="Sisk P."/>
            <person name="Sykes S."/>
            <person name="Wortman J."/>
            <person name="Nusbaum C."/>
            <person name="Birren B."/>
        </authorList>
    </citation>
    <scope>NUCLEOTIDE SEQUENCE [LARGE SCALE GENOMIC DNA]</scope>
    <source>
        <strain evidence="2">ATCC 38817</strain>
    </source>
</reference>
<dbReference type="EMBL" id="KK198036">
    <property type="protein sequence ID" value="KCV67230.1"/>
    <property type="molecule type" value="Genomic_DNA"/>
</dbReference>
<accession>A0A058YYZ7</accession>
<dbReference type="RefSeq" id="XP_009498365.1">
    <property type="nucleotide sequence ID" value="XM_009500090.1"/>
</dbReference>
<sequence length="504" mass="55143">MAPGGMSLLHMRAFSSAAGSTTTKVATSAKFANYDTECAGARLCRAIEAGEEPLPQGFDDVAHFRLFLRLVGDPRANRPLAKLGPMARLLGMDRASVQSLLGHYGREFGIAPARRSLHVPLAGVGPGHAVFEDLMDLVRRDPPVLVPRVLPRLVRLPPQQVEELLEEHAPEILATPAWERGICLGRLGHLVTVDPPLSRGAMVLLLSSNPPTLSRAIDKHFPEHGDVTVSVLPGAKMEALRGALVAGLQKAPVPSLWAINKSTGVAPTSIILHGPDLCPEYIVHLRGELPAEKVAHMRGLLQERRHSLQDMARQLAMSADRLRWYIRYYEPGVVLPSSERRPVRQLTRPGGSGRLTLREYTRRFLPATSPVHRPPGEGSPAGEGSHAPAGPSVHCRLSYFDPQVYGSGPGTNVQLLAPGLSRNLEAEIRGLAGLRPMPAMQEIGEYFGMPLHALLAAMRSFGWPEGFWDSRPTSQKYALADEDIRRLRRLAKQVHPSGRRMRFT</sequence>
<gene>
    <name evidence="2" type="ORF">H696_06348</name>
</gene>
<feature type="region of interest" description="Disordered" evidence="1">
    <location>
        <begin position="367"/>
        <end position="390"/>
    </location>
</feature>
<keyword evidence="3" id="KW-1185">Reference proteome</keyword>
<dbReference type="GeneID" id="20531073"/>
<evidence type="ECO:0000313" key="2">
    <source>
        <dbReference type="EMBL" id="KCV67230.1"/>
    </source>
</evidence>
<protein>
    <submittedName>
        <fullName evidence="2">Uncharacterized protein</fullName>
    </submittedName>
</protein>
<evidence type="ECO:0000313" key="3">
    <source>
        <dbReference type="Proteomes" id="UP000030693"/>
    </source>
</evidence>
<organism evidence="2">
    <name type="scientific">Fonticula alba</name>
    <name type="common">Slime mold</name>
    <dbReference type="NCBI Taxonomy" id="691883"/>
    <lineage>
        <taxon>Eukaryota</taxon>
        <taxon>Rotosphaerida</taxon>
        <taxon>Fonticulaceae</taxon>
        <taxon>Fonticula</taxon>
    </lineage>
</organism>
<feature type="compositionally biased region" description="Low complexity" evidence="1">
    <location>
        <begin position="376"/>
        <end position="385"/>
    </location>
</feature>
<feature type="non-terminal residue" evidence="2">
    <location>
        <position position="504"/>
    </location>
</feature>